<feature type="transmembrane region" description="Helical" evidence="7">
    <location>
        <begin position="270"/>
        <end position="291"/>
    </location>
</feature>
<feature type="domain" description="CstA N-terminal" evidence="8">
    <location>
        <begin position="32"/>
        <end position="408"/>
    </location>
</feature>
<keyword evidence="5 7" id="KW-0472">Membrane</keyword>
<accession>A0A0G4EDE6</accession>
<evidence type="ECO:0000313" key="10">
    <source>
        <dbReference type="Proteomes" id="UP000041254"/>
    </source>
</evidence>
<sequence>MTGPNMVYAAMGTFLAACAIAGLATSSGGVLLFTFTLAALLVVGELLYSKFLARKVFGIRPSEPVPSKDPAHQGNIDYHASDPFLLFGHHFTSIAGAAPIVGPSIAMYYGWLPCLIWIVGGVIFAGAVHDFGALVLAARNKGRSIGDMCGIILSPRCGILFLCLLSFFTWQVIAVFVNVIAKLWIDFPETVLPVNGQILVAVAVGALWRYRKQQVGIFWPSVIALVALYVLIWLGVAIDERFDHPFQVMRGSICRNAVMEEGCDFGGQQVWTIVIGVIIFFSSLLPVWLLVQSRDAINALQLETCMLGLFIGLLVVSPSINADIVRSAETKATEASLGGGEGDPLFPMLFVTIACGAVSGAHGLIGSIVTSKQLSSITHARPIGYGGMLGEGALAALVTTICATMVTYSDAYATWKDASGTGLSNFIRGGGALMASLGIPVAASRAVVVVMVVSFASTTLDTCTRIQRMLIAEVGDMIDRVVHVEQATDGPVAMWKRPVRVLTRALRYPFVGCTLAVVPAIFLANSRTVDSLWQLFGATNQMVAALNLLTISVYLLRLTSSPWKALTYFAPFVWLIVMTSWALRVQLSNWLSAPDLDASDWLAIIVGILIACLVAWIVLEVAIWIAQGKYKHDHRFICEDEDGRVGTYKMTKNGTPNSDTHLPAKKSASAIESDLGDGCSTSPPMALPNQQGSFLSQPSMPSISGTTKEDLERQDDAEAPGEEDDFDCGDACEEEEATRYVRAFFEKAAEHGTGCCC</sequence>
<feature type="domain" description="CstA N-terminal" evidence="8">
    <location>
        <begin position="421"/>
        <end position="582"/>
    </location>
</feature>
<feature type="compositionally biased region" description="Acidic residues" evidence="6">
    <location>
        <begin position="717"/>
        <end position="730"/>
    </location>
</feature>
<feature type="transmembrane region" description="Helical" evidence="7">
    <location>
        <begin position="30"/>
        <end position="48"/>
    </location>
</feature>
<keyword evidence="4 7" id="KW-1133">Transmembrane helix</keyword>
<evidence type="ECO:0000259" key="8">
    <source>
        <dbReference type="Pfam" id="PF02554"/>
    </source>
</evidence>
<feature type="transmembrane region" description="Helical" evidence="7">
    <location>
        <begin position="565"/>
        <end position="583"/>
    </location>
</feature>
<keyword evidence="2" id="KW-1003">Cell membrane</keyword>
<feature type="transmembrane region" description="Helical" evidence="7">
    <location>
        <begin position="115"/>
        <end position="138"/>
    </location>
</feature>
<evidence type="ECO:0000256" key="4">
    <source>
        <dbReference type="ARBA" id="ARBA00022989"/>
    </source>
</evidence>
<evidence type="ECO:0000256" key="1">
    <source>
        <dbReference type="ARBA" id="ARBA00004651"/>
    </source>
</evidence>
<dbReference type="Pfam" id="PF02554">
    <property type="entry name" value="CstA"/>
    <property type="match status" value="2"/>
</dbReference>
<protein>
    <recommendedName>
        <fullName evidence="8">CstA N-terminal domain-containing protein</fullName>
    </recommendedName>
</protein>
<feature type="transmembrane region" description="Helical" evidence="7">
    <location>
        <begin position="217"/>
        <end position="238"/>
    </location>
</feature>
<keyword evidence="3 7" id="KW-0812">Transmembrane</keyword>
<organism evidence="9 10">
    <name type="scientific">Vitrella brassicaformis (strain CCMP3155)</name>
    <dbReference type="NCBI Taxonomy" id="1169540"/>
    <lineage>
        <taxon>Eukaryota</taxon>
        <taxon>Sar</taxon>
        <taxon>Alveolata</taxon>
        <taxon>Colpodellida</taxon>
        <taxon>Vitrellaceae</taxon>
        <taxon>Vitrella</taxon>
    </lineage>
</organism>
<evidence type="ECO:0000256" key="3">
    <source>
        <dbReference type="ARBA" id="ARBA00022692"/>
    </source>
</evidence>
<dbReference type="PANTHER" id="PTHR30252">
    <property type="entry name" value="INNER MEMBRANE PEPTIDE TRANSPORTER"/>
    <property type="match status" value="1"/>
</dbReference>
<feature type="transmembrane region" description="Helical" evidence="7">
    <location>
        <begin position="84"/>
        <end position="109"/>
    </location>
</feature>
<evidence type="ECO:0000256" key="2">
    <source>
        <dbReference type="ARBA" id="ARBA00022475"/>
    </source>
</evidence>
<keyword evidence="10" id="KW-1185">Reference proteome</keyword>
<feature type="transmembrane region" description="Helical" evidence="7">
    <location>
        <begin position="345"/>
        <end position="371"/>
    </location>
</feature>
<feature type="compositionally biased region" description="Basic and acidic residues" evidence="6">
    <location>
        <begin position="707"/>
        <end position="716"/>
    </location>
</feature>
<dbReference type="InParanoid" id="A0A0G4EDE6"/>
<feature type="transmembrane region" description="Helical" evidence="7">
    <location>
        <begin position="392"/>
        <end position="413"/>
    </location>
</feature>
<comment type="subcellular location">
    <subcellularLocation>
        <location evidence="1">Cell membrane</location>
        <topology evidence="1">Multi-pass membrane protein</topology>
    </subcellularLocation>
</comment>
<dbReference type="InterPro" id="IPR051605">
    <property type="entry name" value="CstA"/>
</dbReference>
<feature type="transmembrane region" description="Helical" evidence="7">
    <location>
        <begin position="535"/>
        <end position="556"/>
    </location>
</feature>
<dbReference type="PANTHER" id="PTHR30252:SF0">
    <property type="entry name" value="PEPTIDE TRANSPORTER CSTA"/>
    <property type="match status" value="1"/>
</dbReference>
<gene>
    <name evidence="9" type="ORF">Vbra_3651</name>
</gene>
<proteinExistence type="predicted"/>
<evidence type="ECO:0000256" key="6">
    <source>
        <dbReference type="SAM" id="MobiDB-lite"/>
    </source>
</evidence>
<feature type="transmembrane region" description="Helical" evidence="7">
    <location>
        <begin position="603"/>
        <end position="626"/>
    </location>
</feature>
<dbReference type="AlphaFoldDB" id="A0A0G4EDE6"/>
<dbReference type="VEuPathDB" id="CryptoDB:Vbra_3651"/>
<feature type="transmembrane region" description="Helical" evidence="7">
    <location>
        <begin position="303"/>
        <end position="325"/>
    </location>
</feature>
<reference evidence="9 10" key="1">
    <citation type="submission" date="2014-11" db="EMBL/GenBank/DDBJ databases">
        <authorList>
            <person name="Zhu J."/>
            <person name="Qi W."/>
            <person name="Song R."/>
        </authorList>
    </citation>
    <scope>NUCLEOTIDE SEQUENCE [LARGE SCALE GENOMIC DNA]</scope>
</reference>
<evidence type="ECO:0000256" key="7">
    <source>
        <dbReference type="SAM" id="Phobius"/>
    </source>
</evidence>
<feature type="compositionally biased region" description="Polar residues" evidence="6">
    <location>
        <begin position="679"/>
        <end position="706"/>
    </location>
</feature>
<evidence type="ECO:0000313" key="9">
    <source>
        <dbReference type="EMBL" id="CEL93390.1"/>
    </source>
</evidence>
<feature type="transmembrane region" description="Helical" evidence="7">
    <location>
        <begin position="191"/>
        <end position="210"/>
    </location>
</feature>
<dbReference type="InterPro" id="IPR003706">
    <property type="entry name" value="CstA_N"/>
</dbReference>
<dbReference type="OMA" id="VMAFWYH"/>
<feature type="transmembrane region" description="Helical" evidence="7">
    <location>
        <begin position="433"/>
        <end position="460"/>
    </location>
</feature>
<dbReference type="Proteomes" id="UP000041254">
    <property type="component" value="Unassembled WGS sequence"/>
</dbReference>
<dbReference type="OrthoDB" id="2133729at2759"/>
<name>A0A0G4EDE6_VITBC</name>
<feature type="transmembrane region" description="Helical" evidence="7">
    <location>
        <begin position="505"/>
        <end position="523"/>
    </location>
</feature>
<feature type="region of interest" description="Disordered" evidence="6">
    <location>
        <begin position="672"/>
        <end position="730"/>
    </location>
</feature>
<feature type="transmembrane region" description="Helical" evidence="7">
    <location>
        <begin position="159"/>
        <end position="185"/>
    </location>
</feature>
<feature type="transmembrane region" description="Helical" evidence="7">
    <location>
        <begin position="7"/>
        <end position="24"/>
    </location>
</feature>
<dbReference type="EMBL" id="CDMY01000164">
    <property type="protein sequence ID" value="CEL93390.1"/>
    <property type="molecule type" value="Genomic_DNA"/>
</dbReference>
<dbReference type="GO" id="GO:0005886">
    <property type="term" value="C:plasma membrane"/>
    <property type="evidence" value="ECO:0007669"/>
    <property type="project" value="UniProtKB-SubCell"/>
</dbReference>
<evidence type="ECO:0000256" key="5">
    <source>
        <dbReference type="ARBA" id="ARBA00023136"/>
    </source>
</evidence>
<dbReference type="GO" id="GO:0009267">
    <property type="term" value="P:cellular response to starvation"/>
    <property type="evidence" value="ECO:0007669"/>
    <property type="project" value="InterPro"/>
</dbReference>